<geneLocation type="plasmid" evidence="1 2">
    <name>pTM1</name>
</geneLocation>
<dbReference type="InterPro" id="IPR012668">
    <property type="entry name" value="CHP02466"/>
</dbReference>
<proteinExistence type="predicted"/>
<name>I3TRM5_TISMK</name>
<dbReference type="EMBL" id="CP003237">
    <property type="protein sequence ID" value="AFK55413.1"/>
    <property type="molecule type" value="Genomic_DNA"/>
</dbReference>
<gene>
    <name evidence="1" type="ordered locus">TMO_a0010</name>
</gene>
<dbReference type="SUPFAM" id="SSF48452">
    <property type="entry name" value="TPR-like"/>
    <property type="match status" value="1"/>
</dbReference>
<evidence type="ECO:0000313" key="1">
    <source>
        <dbReference type="EMBL" id="AFK55413.1"/>
    </source>
</evidence>
<dbReference type="KEGG" id="tmo:TMO_a0010"/>
<dbReference type="HOGENOM" id="CLU_029701_0_0_5"/>
<protein>
    <submittedName>
        <fullName evidence="1">TPR repeat-containing protein</fullName>
    </submittedName>
</protein>
<sequence length="394" mass="41926">MDTVAATAIARRLCWTTRPTAAALSPKAKAAACRAAFARGRATPATGLFLLDALFKAGAFDEALAFAGDNPRPEGTDPAWDISLIHILLATGQKARALAQAEAALRVVPDHIGLLRERAEMLIRLNRGAEAVADVVQLLERGDQALSPLMTRLLMEHKDPAWLLAMLDRRPALFLPGEAPLTRVQCLLALGRTAEALDWMDVDRLLLQAPLPLPVIGDADLFRRAVVDEITGAAATGPKPSDVSTLGGVQTSVPLDGMTHMPVLLAAIRARIDRYADDLPADHPFTAMMPRAATLQAWSVCLGPGGRQAPHTHPSGWLSGVFYLAAPEVDETAGALVIPTTADLPRTLVPEAGKLVLFPSYFMHTTLPHRSGQPRICVAFDVVPDHATAGAGVP</sequence>
<accession>I3TRM5</accession>
<dbReference type="PATRIC" id="fig|1110502.3.peg.3666"/>
<keyword evidence="2" id="KW-1185">Reference proteome</keyword>
<evidence type="ECO:0000313" key="2">
    <source>
        <dbReference type="Proteomes" id="UP000005258"/>
    </source>
</evidence>
<dbReference type="InterPro" id="IPR011990">
    <property type="entry name" value="TPR-like_helical_dom_sf"/>
</dbReference>
<dbReference type="Gene3D" id="2.60.120.620">
    <property type="entry name" value="q2cbj1_9rhob like domain"/>
    <property type="match status" value="1"/>
</dbReference>
<dbReference type="Proteomes" id="UP000005258">
    <property type="component" value="Plasmid pTM1"/>
</dbReference>
<dbReference type="Gene3D" id="1.25.40.10">
    <property type="entry name" value="Tetratricopeptide repeat domain"/>
    <property type="match status" value="1"/>
</dbReference>
<dbReference type="RefSeq" id="WP_014747090.1">
    <property type="nucleotide sequence ID" value="NC_017957.2"/>
</dbReference>
<reference evidence="1 2" key="1">
    <citation type="journal article" date="2012" name="J. Am. Chem. Soc.">
        <title>Bacterial biosynthesis and maturation of the didemnin anti-cancer agents.</title>
        <authorList>
            <person name="Xu Y."/>
            <person name="Kersten R.D."/>
            <person name="Nam S.J."/>
            <person name="Lu L."/>
            <person name="Al-Suwailem A.M."/>
            <person name="Zheng H."/>
            <person name="Fenical W."/>
            <person name="Dorrestein P.C."/>
            <person name="Moore B.S."/>
            <person name="Qian P.Y."/>
        </authorList>
    </citation>
    <scope>NUCLEOTIDE SEQUENCE [LARGE SCALE GENOMIC DNA]</scope>
    <source>
        <strain evidence="1 2">KA081020-065</strain>
    </source>
</reference>
<organism evidence="1 2">
    <name type="scientific">Tistrella mobilis (strain KA081020-065)</name>
    <dbReference type="NCBI Taxonomy" id="1110502"/>
    <lineage>
        <taxon>Bacteria</taxon>
        <taxon>Pseudomonadati</taxon>
        <taxon>Pseudomonadota</taxon>
        <taxon>Alphaproteobacteria</taxon>
        <taxon>Geminicoccales</taxon>
        <taxon>Geminicoccaceae</taxon>
        <taxon>Tistrella</taxon>
    </lineage>
</organism>
<dbReference type="AlphaFoldDB" id="I3TRM5"/>
<keyword evidence="1" id="KW-0614">Plasmid</keyword>
<dbReference type="Pfam" id="PF13759">
    <property type="entry name" value="2OG-FeII_Oxy_5"/>
    <property type="match status" value="1"/>
</dbReference>